<keyword evidence="3" id="KW-1185">Reference proteome</keyword>
<dbReference type="SUPFAM" id="SSF55729">
    <property type="entry name" value="Acyl-CoA N-acyltransferases (Nat)"/>
    <property type="match status" value="1"/>
</dbReference>
<dbReference type="PANTHER" id="PTHR43415:SF3">
    <property type="entry name" value="GNAT-FAMILY ACETYLTRANSFERASE"/>
    <property type="match status" value="1"/>
</dbReference>
<dbReference type="EMBL" id="WKKI01000051">
    <property type="protein sequence ID" value="MRX73932.1"/>
    <property type="molecule type" value="Genomic_DNA"/>
</dbReference>
<dbReference type="Proteomes" id="UP000448867">
    <property type="component" value="Unassembled WGS sequence"/>
</dbReference>
<dbReference type="InterPro" id="IPR000182">
    <property type="entry name" value="GNAT_dom"/>
</dbReference>
<dbReference type="GO" id="GO:0016747">
    <property type="term" value="F:acyltransferase activity, transferring groups other than amino-acyl groups"/>
    <property type="evidence" value="ECO:0007669"/>
    <property type="project" value="InterPro"/>
</dbReference>
<comment type="caution">
    <text evidence="2">The sequence shown here is derived from an EMBL/GenBank/DDBJ whole genome shotgun (WGS) entry which is preliminary data.</text>
</comment>
<organism evidence="2 3">
    <name type="scientific">Metabacillus lacus</name>
    <dbReference type="NCBI Taxonomy" id="1983721"/>
    <lineage>
        <taxon>Bacteria</taxon>
        <taxon>Bacillati</taxon>
        <taxon>Bacillota</taxon>
        <taxon>Bacilli</taxon>
        <taxon>Bacillales</taxon>
        <taxon>Bacillaceae</taxon>
        <taxon>Metabacillus</taxon>
    </lineage>
</organism>
<sequence length="177" mass="20439">MSSNYRIREVAMEDAEAVLQLQASVIAEENYLITVKEEFEVTAEQQRQWIQKLLKSDRETLLVAEINHHLIGWAVLQVQHRKRLSHVGSVGMMIEKSYRNKGIGRKLLSELLRWAEENPFIEKVTLGVFSTNINAISLYKKLGFKEEGRKIREIKLADGEYADDILMYKFVSDQPGT</sequence>
<reference evidence="2 3" key="1">
    <citation type="submission" date="2019-11" db="EMBL/GenBank/DDBJ databases">
        <title>Bacillus lacus genome.</title>
        <authorList>
            <person name="Allen C.J."/>
            <person name="Newman J.D."/>
        </authorList>
    </citation>
    <scope>NUCLEOTIDE SEQUENCE [LARGE SCALE GENOMIC DNA]</scope>
    <source>
        <strain evidence="2 3">KCTC 33946</strain>
    </source>
</reference>
<gene>
    <name evidence="2" type="ORF">GJU40_17500</name>
</gene>
<dbReference type="PROSITE" id="PS51186">
    <property type="entry name" value="GNAT"/>
    <property type="match status" value="1"/>
</dbReference>
<dbReference type="OrthoDB" id="9802340at2"/>
<evidence type="ECO:0000313" key="2">
    <source>
        <dbReference type="EMBL" id="MRX73932.1"/>
    </source>
</evidence>
<dbReference type="CDD" id="cd04301">
    <property type="entry name" value="NAT_SF"/>
    <property type="match status" value="1"/>
</dbReference>
<evidence type="ECO:0000313" key="3">
    <source>
        <dbReference type="Proteomes" id="UP000448867"/>
    </source>
</evidence>
<proteinExistence type="predicted"/>
<keyword evidence="2" id="KW-0808">Transferase</keyword>
<dbReference type="AlphaFoldDB" id="A0A7X2J2J7"/>
<dbReference type="RefSeq" id="WP_154309389.1">
    <property type="nucleotide sequence ID" value="NZ_WKKI01000051.1"/>
</dbReference>
<accession>A0A7X2J2J7</accession>
<dbReference type="Pfam" id="PF00583">
    <property type="entry name" value="Acetyltransf_1"/>
    <property type="match status" value="1"/>
</dbReference>
<feature type="domain" description="N-acetyltransferase" evidence="1">
    <location>
        <begin position="5"/>
        <end position="172"/>
    </location>
</feature>
<name>A0A7X2J2J7_9BACI</name>
<dbReference type="InterPro" id="IPR016181">
    <property type="entry name" value="Acyl_CoA_acyltransferase"/>
</dbReference>
<dbReference type="PANTHER" id="PTHR43415">
    <property type="entry name" value="SPERMIDINE N(1)-ACETYLTRANSFERASE"/>
    <property type="match status" value="1"/>
</dbReference>
<dbReference type="Gene3D" id="3.40.630.30">
    <property type="match status" value="1"/>
</dbReference>
<protein>
    <submittedName>
        <fullName evidence="2">GNAT family N-acetyltransferase</fullName>
    </submittedName>
</protein>
<evidence type="ECO:0000259" key="1">
    <source>
        <dbReference type="PROSITE" id="PS51186"/>
    </source>
</evidence>